<reference evidence="2" key="2">
    <citation type="journal article" date="2017" name="Nat. Plants">
        <title>The Aegilops tauschii genome reveals multiple impacts of transposons.</title>
        <authorList>
            <person name="Zhao G."/>
            <person name="Zou C."/>
            <person name="Li K."/>
            <person name="Wang K."/>
            <person name="Li T."/>
            <person name="Gao L."/>
            <person name="Zhang X."/>
            <person name="Wang H."/>
            <person name="Yang Z."/>
            <person name="Liu X."/>
            <person name="Jiang W."/>
            <person name="Mao L."/>
            <person name="Kong X."/>
            <person name="Jiao Y."/>
            <person name="Jia J."/>
        </authorList>
    </citation>
    <scope>NUCLEOTIDE SEQUENCE [LARGE SCALE GENOMIC DNA]</scope>
    <source>
        <strain evidence="2">cv. AL8/78</strain>
    </source>
</reference>
<accession>A0A452YXY1</accession>
<dbReference type="EnsemblPlants" id="AET1Gv20564100.23">
    <property type="protein sequence ID" value="AET1Gv20564100.23"/>
    <property type="gene ID" value="AET1Gv20564100"/>
</dbReference>
<reference evidence="1" key="4">
    <citation type="submission" date="2019-03" db="UniProtKB">
        <authorList>
            <consortium name="EnsemblPlants"/>
        </authorList>
    </citation>
    <scope>IDENTIFICATION</scope>
</reference>
<protein>
    <submittedName>
        <fullName evidence="1">Uncharacterized protein</fullName>
    </submittedName>
</protein>
<organism evidence="1 2">
    <name type="scientific">Aegilops tauschii subsp. strangulata</name>
    <name type="common">Goatgrass</name>
    <dbReference type="NCBI Taxonomy" id="200361"/>
    <lineage>
        <taxon>Eukaryota</taxon>
        <taxon>Viridiplantae</taxon>
        <taxon>Streptophyta</taxon>
        <taxon>Embryophyta</taxon>
        <taxon>Tracheophyta</taxon>
        <taxon>Spermatophyta</taxon>
        <taxon>Magnoliopsida</taxon>
        <taxon>Liliopsida</taxon>
        <taxon>Poales</taxon>
        <taxon>Poaceae</taxon>
        <taxon>BOP clade</taxon>
        <taxon>Pooideae</taxon>
        <taxon>Triticodae</taxon>
        <taxon>Triticeae</taxon>
        <taxon>Triticinae</taxon>
        <taxon>Aegilops</taxon>
    </lineage>
</organism>
<reference evidence="2" key="1">
    <citation type="journal article" date="2014" name="Science">
        <title>Ancient hybridizations among the ancestral genomes of bread wheat.</title>
        <authorList>
            <consortium name="International Wheat Genome Sequencing Consortium,"/>
            <person name="Marcussen T."/>
            <person name="Sandve S.R."/>
            <person name="Heier L."/>
            <person name="Spannagl M."/>
            <person name="Pfeifer M."/>
            <person name="Jakobsen K.S."/>
            <person name="Wulff B.B."/>
            <person name="Steuernagel B."/>
            <person name="Mayer K.F."/>
            <person name="Olsen O.A."/>
        </authorList>
    </citation>
    <scope>NUCLEOTIDE SEQUENCE [LARGE SCALE GENOMIC DNA]</scope>
    <source>
        <strain evidence="2">cv. AL8/78</strain>
    </source>
</reference>
<dbReference type="Gramene" id="AET1Gv20564100.23">
    <property type="protein sequence ID" value="AET1Gv20564100.23"/>
    <property type="gene ID" value="AET1Gv20564100"/>
</dbReference>
<proteinExistence type="predicted"/>
<dbReference type="AlphaFoldDB" id="A0A452YXY1"/>
<name>A0A452YXY1_AEGTS</name>
<reference evidence="1" key="5">
    <citation type="journal article" date="2021" name="G3 (Bethesda)">
        <title>Aegilops tauschii genome assembly Aet v5.0 features greater sequence contiguity and improved annotation.</title>
        <authorList>
            <person name="Wang L."/>
            <person name="Zhu T."/>
            <person name="Rodriguez J.C."/>
            <person name="Deal K.R."/>
            <person name="Dubcovsky J."/>
            <person name="McGuire P.E."/>
            <person name="Lux T."/>
            <person name="Spannagl M."/>
            <person name="Mayer K.F.X."/>
            <person name="Baldrich P."/>
            <person name="Meyers B.C."/>
            <person name="Huo N."/>
            <person name="Gu Y.Q."/>
            <person name="Zhou H."/>
            <person name="Devos K.M."/>
            <person name="Bennetzen J.L."/>
            <person name="Unver T."/>
            <person name="Budak H."/>
            <person name="Gulick P.J."/>
            <person name="Galiba G."/>
            <person name="Kalapos B."/>
            <person name="Nelson D.R."/>
            <person name="Li P."/>
            <person name="You F.M."/>
            <person name="Luo M.C."/>
            <person name="Dvorak J."/>
        </authorList>
    </citation>
    <scope>NUCLEOTIDE SEQUENCE [LARGE SCALE GENOMIC DNA]</scope>
    <source>
        <strain evidence="1">cv. AL8/78</strain>
    </source>
</reference>
<keyword evidence="2" id="KW-1185">Reference proteome</keyword>
<dbReference type="Proteomes" id="UP000015105">
    <property type="component" value="Chromosome 1D"/>
</dbReference>
<reference evidence="1" key="3">
    <citation type="journal article" date="2017" name="Nature">
        <title>Genome sequence of the progenitor of the wheat D genome Aegilops tauschii.</title>
        <authorList>
            <person name="Luo M.C."/>
            <person name="Gu Y.Q."/>
            <person name="Puiu D."/>
            <person name="Wang H."/>
            <person name="Twardziok S.O."/>
            <person name="Deal K.R."/>
            <person name="Huo N."/>
            <person name="Zhu T."/>
            <person name="Wang L."/>
            <person name="Wang Y."/>
            <person name="McGuire P.E."/>
            <person name="Liu S."/>
            <person name="Long H."/>
            <person name="Ramasamy R.K."/>
            <person name="Rodriguez J.C."/>
            <person name="Van S.L."/>
            <person name="Yuan L."/>
            <person name="Wang Z."/>
            <person name="Xia Z."/>
            <person name="Xiao L."/>
            <person name="Anderson O.D."/>
            <person name="Ouyang S."/>
            <person name="Liang Y."/>
            <person name="Zimin A.V."/>
            <person name="Pertea G."/>
            <person name="Qi P."/>
            <person name="Bennetzen J.L."/>
            <person name="Dai X."/>
            <person name="Dawson M.W."/>
            <person name="Muller H.G."/>
            <person name="Kugler K."/>
            <person name="Rivarola-Duarte L."/>
            <person name="Spannagl M."/>
            <person name="Mayer K.F.X."/>
            <person name="Lu F.H."/>
            <person name="Bevan M.W."/>
            <person name="Leroy P."/>
            <person name="Li P."/>
            <person name="You F.M."/>
            <person name="Sun Q."/>
            <person name="Liu Z."/>
            <person name="Lyons E."/>
            <person name="Wicker T."/>
            <person name="Salzberg S.L."/>
            <person name="Devos K.M."/>
            <person name="Dvorak J."/>
        </authorList>
    </citation>
    <scope>NUCLEOTIDE SEQUENCE [LARGE SCALE GENOMIC DNA]</scope>
    <source>
        <strain evidence="1">cv. AL8/78</strain>
    </source>
</reference>
<evidence type="ECO:0000313" key="2">
    <source>
        <dbReference type="Proteomes" id="UP000015105"/>
    </source>
</evidence>
<sequence length="60" mass="6751">MYDIASLNISIVSLDLFSILCPVCYCPIKIIFCSLQSDMPTPSLVTMSSYQWKGNLFLIL</sequence>
<evidence type="ECO:0000313" key="1">
    <source>
        <dbReference type="EnsemblPlants" id="AET1Gv20564100.23"/>
    </source>
</evidence>